<reference evidence="1" key="1">
    <citation type="submission" date="2021-02" db="EMBL/GenBank/DDBJ databases">
        <authorList>
            <person name="Nowell W R."/>
        </authorList>
    </citation>
    <scope>NUCLEOTIDE SEQUENCE</scope>
</reference>
<name>A0A814PMG9_ADIRI</name>
<sequence>MGNIHNGVRIVENPNELYEYNKNVRPLHKPVPAISHPAKLHEECNTTKDIPLDLSSSLGLDYPASCPNLLAGYIHVKANDTFKQDCVLCCTSLCLYVIRGHGTTKIFDEGAVAWSKGDVLVIPYQTRALEHSVIEDTVFYYVHDGPLLKYLRVTPSSKAFSTTVFREKLLKDKVESIREKPGSEHANRLGTLIGNPETSETKSLTHTLWALLNVLPANSMQKPHRHNAVALDLVTYAPKGKCYTLVGDELDENGQIKNPTRLDWESGGAFTTPLGLWHSHHNESEDEDAWILPVQDAGLSLHQGLYDIRFADEEWKYLHDKHAIKSIIY</sequence>
<dbReference type="EMBL" id="CAJNOR010001256">
    <property type="protein sequence ID" value="CAF1108031.1"/>
    <property type="molecule type" value="Genomic_DNA"/>
</dbReference>
<comment type="caution">
    <text evidence="1">The sequence shown here is derived from an EMBL/GenBank/DDBJ whole genome shotgun (WGS) entry which is preliminary data.</text>
</comment>
<evidence type="ECO:0000313" key="1">
    <source>
        <dbReference type="EMBL" id="CAF1108031.1"/>
    </source>
</evidence>
<dbReference type="InterPro" id="IPR047183">
    <property type="entry name" value="GDO-like"/>
</dbReference>
<dbReference type="PANTHER" id="PTHR41517:SF1">
    <property type="entry name" value="CUPIN"/>
    <property type="match status" value="1"/>
</dbReference>
<dbReference type="GO" id="GO:0051213">
    <property type="term" value="F:dioxygenase activity"/>
    <property type="evidence" value="ECO:0007669"/>
    <property type="project" value="InterPro"/>
</dbReference>
<proteinExistence type="predicted"/>
<protein>
    <submittedName>
        <fullName evidence="1">Uncharacterized protein</fullName>
    </submittedName>
</protein>
<evidence type="ECO:0000313" key="2">
    <source>
        <dbReference type="Proteomes" id="UP000663828"/>
    </source>
</evidence>
<dbReference type="AlphaFoldDB" id="A0A814PMG9"/>
<dbReference type="SUPFAM" id="SSF51182">
    <property type="entry name" value="RmlC-like cupins"/>
    <property type="match status" value="1"/>
</dbReference>
<dbReference type="PANTHER" id="PTHR41517">
    <property type="entry name" value="1,2-DIOXYGENASE PROTEIN-RELATED"/>
    <property type="match status" value="1"/>
</dbReference>
<accession>A0A814PMG9</accession>
<keyword evidence="2" id="KW-1185">Reference proteome</keyword>
<gene>
    <name evidence="1" type="ORF">XAT740_LOCUS18715</name>
</gene>
<dbReference type="InterPro" id="IPR014710">
    <property type="entry name" value="RmlC-like_jellyroll"/>
</dbReference>
<dbReference type="Proteomes" id="UP000663828">
    <property type="component" value="Unassembled WGS sequence"/>
</dbReference>
<dbReference type="InterPro" id="IPR011051">
    <property type="entry name" value="RmlC_Cupin_sf"/>
</dbReference>
<dbReference type="Gene3D" id="2.60.120.10">
    <property type="entry name" value="Jelly Rolls"/>
    <property type="match status" value="2"/>
</dbReference>
<organism evidence="1 2">
    <name type="scientific">Adineta ricciae</name>
    <name type="common">Rotifer</name>
    <dbReference type="NCBI Taxonomy" id="249248"/>
    <lineage>
        <taxon>Eukaryota</taxon>
        <taxon>Metazoa</taxon>
        <taxon>Spiralia</taxon>
        <taxon>Gnathifera</taxon>
        <taxon>Rotifera</taxon>
        <taxon>Eurotatoria</taxon>
        <taxon>Bdelloidea</taxon>
        <taxon>Adinetida</taxon>
        <taxon>Adinetidae</taxon>
        <taxon>Adineta</taxon>
    </lineage>
</organism>